<organism evidence="1">
    <name type="scientific">marine sediment metagenome</name>
    <dbReference type="NCBI Taxonomy" id="412755"/>
    <lineage>
        <taxon>unclassified sequences</taxon>
        <taxon>metagenomes</taxon>
        <taxon>ecological metagenomes</taxon>
    </lineage>
</organism>
<dbReference type="AlphaFoldDB" id="A0A0F9Q1E5"/>
<reference evidence="1" key="1">
    <citation type="journal article" date="2015" name="Nature">
        <title>Complex archaea that bridge the gap between prokaryotes and eukaryotes.</title>
        <authorList>
            <person name="Spang A."/>
            <person name="Saw J.H."/>
            <person name="Jorgensen S.L."/>
            <person name="Zaremba-Niedzwiedzka K."/>
            <person name="Martijn J."/>
            <person name="Lind A.E."/>
            <person name="van Eijk R."/>
            <person name="Schleper C."/>
            <person name="Guy L."/>
            <person name="Ettema T.J."/>
        </authorList>
    </citation>
    <scope>NUCLEOTIDE SEQUENCE</scope>
</reference>
<proteinExistence type="predicted"/>
<evidence type="ECO:0000313" key="1">
    <source>
        <dbReference type="EMBL" id="KKN07111.1"/>
    </source>
</evidence>
<comment type="caution">
    <text evidence="1">The sequence shown here is derived from an EMBL/GenBank/DDBJ whole genome shotgun (WGS) entry which is preliminary data.</text>
</comment>
<accession>A0A0F9Q1E5</accession>
<sequence>MEVQSEMEMLERKVYDIVLRCLVFHPPKLIIFDDDIGGLGPMAQNNAGEILQEVTQFYHQLVGEIWIVTTLESEQLIQIANEAFVRSLGIDLGH</sequence>
<dbReference type="EMBL" id="LAZR01004605">
    <property type="protein sequence ID" value="KKN07111.1"/>
    <property type="molecule type" value="Genomic_DNA"/>
</dbReference>
<name>A0A0F9Q1E5_9ZZZZ</name>
<gene>
    <name evidence="1" type="ORF">LCGC14_1070430</name>
</gene>
<protein>
    <submittedName>
        <fullName evidence="1">Uncharacterized protein</fullName>
    </submittedName>
</protein>